<dbReference type="Pfam" id="PF01757">
    <property type="entry name" value="Acyl_transf_3"/>
    <property type="match status" value="1"/>
</dbReference>
<keyword evidence="2" id="KW-0472">Membrane</keyword>
<dbReference type="RefSeq" id="WP_311623246.1">
    <property type="nucleotide sequence ID" value="NZ_JAVRFE010000009.1"/>
</dbReference>
<feature type="domain" description="Acyltransferase 3" evidence="3">
    <location>
        <begin position="75"/>
        <end position="441"/>
    </location>
</feature>
<feature type="region of interest" description="Disordered" evidence="1">
    <location>
        <begin position="1"/>
        <end position="50"/>
    </location>
</feature>
<feature type="compositionally biased region" description="Basic and acidic residues" evidence="1">
    <location>
        <begin position="24"/>
        <end position="33"/>
    </location>
</feature>
<keyword evidence="4" id="KW-0808">Transferase</keyword>
<proteinExistence type="predicted"/>
<evidence type="ECO:0000256" key="2">
    <source>
        <dbReference type="SAM" id="Phobius"/>
    </source>
</evidence>
<reference evidence="4" key="1">
    <citation type="submission" date="2024-05" db="EMBL/GenBank/DDBJ databases">
        <title>30 novel species of actinomycetes from the DSMZ collection.</title>
        <authorList>
            <person name="Nouioui I."/>
        </authorList>
    </citation>
    <scope>NUCLEOTIDE SEQUENCE</scope>
    <source>
        <strain evidence="4">DSM 41527</strain>
    </source>
</reference>
<keyword evidence="5" id="KW-1185">Reference proteome</keyword>
<accession>A0ABU2T6R9</accession>
<evidence type="ECO:0000313" key="5">
    <source>
        <dbReference type="Proteomes" id="UP001180551"/>
    </source>
</evidence>
<dbReference type="GO" id="GO:0016746">
    <property type="term" value="F:acyltransferase activity"/>
    <property type="evidence" value="ECO:0007669"/>
    <property type="project" value="UniProtKB-KW"/>
</dbReference>
<feature type="transmembrane region" description="Helical" evidence="2">
    <location>
        <begin position="282"/>
        <end position="300"/>
    </location>
</feature>
<evidence type="ECO:0000313" key="4">
    <source>
        <dbReference type="EMBL" id="MDT0455954.1"/>
    </source>
</evidence>
<feature type="transmembrane region" description="Helical" evidence="2">
    <location>
        <begin position="424"/>
        <end position="444"/>
    </location>
</feature>
<feature type="transmembrane region" description="Helical" evidence="2">
    <location>
        <begin position="320"/>
        <end position="340"/>
    </location>
</feature>
<evidence type="ECO:0000259" key="3">
    <source>
        <dbReference type="Pfam" id="PF01757"/>
    </source>
</evidence>
<dbReference type="EMBL" id="JAVRFE010000009">
    <property type="protein sequence ID" value="MDT0455954.1"/>
    <property type="molecule type" value="Genomic_DNA"/>
</dbReference>
<protein>
    <submittedName>
        <fullName evidence="4">Acyltransferase</fullName>
        <ecNumber evidence="4">2.3.1.-</ecNumber>
    </submittedName>
</protein>
<comment type="caution">
    <text evidence="4">The sequence shown here is derived from an EMBL/GenBank/DDBJ whole genome shotgun (WGS) entry which is preliminary data.</text>
</comment>
<keyword evidence="2" id="KW-0812">Transmembrane</keyword>
<feature type="transmembrane region" description="Helical" evidence="2">
    <location>
        <begin position="120"/>
        <end position="140"/>
    </location>
</feature>
<name>A0ABU2T6R9_9ACTN</name>
<dbReference type="InterPro" id="IPR002656">
    <property type="entry name" value="Acyl_transf_3_dom"/>
</dbReference>
<dbReference type="Proteomes" id="UP001180551">
    <property type="component" value="Unassembled WGS sequence"/>
</dbReference>
<feature type="transmembrane region" description="Helical" evidence="2">
    <location>
        <begin position="256"/>
        <end position="275"/>
    </location>
</feature>
<feature type="compositionally biased region" description="Low complexity" evidence="1">
    <location>
        <begin position="1"/>
        <end position="11"/>
    </location>
</feature>
<feature type="transmembrane region" description="Helical" evidence="2">
    <location>
        <begin position="164"/>
        <end position="185"/>
    </location>
</feature>
<sequence>MADLQTRSTVRPAPPVRPVTDAKPAADAKRAADAKTVTDPARTAPARTSPARTALDRLHAAVLRIDAATPDGRDRALDVLRVLAVTGVVLGHWLVSAVVLRADGHLLGDSPLAHMPGLTPLSWVLQPLAVFFLVGGRVAAQGYDSARARGVGYGAWLRQRLRRLAGPVGALLGMWLLVLAGLVVADTAHETIHTLLNLVLSPLWFLLVFALLTALTPLVRRAGAPAAVLGGGYVLATDGARMVCGDVGWVDAARQGNVLAGWLVPFALGAAWAAGGFARRRYAVVLLAAGAVGTAGLVLWCGYPASMVGVPGSRISNLNPLTLAAVAFGLAQCGAAMLLCGPLRRLMGRSSPVASPVGPGKELRARPRQFAWAGVTVINLSAITIFLWHQTAMLTVTVTSLGTGRPLFGLHTNPDHPLWAPARIGWVPVFAIVLVVLCIAFREAENTSRTGRGRTARKPSGRPV</sequence>
<evidence type="ECO:0000256" key="1">
    <source>
        <dbReference type="SAM" id="MobiDB-lite"/>
    </source>
</evidence>
<keyword evidence="2" id="KW-1133">Transmembrane helix</keyword>
<feature type="transmembrane region" description="Helical" evidence="2">
    <location>
        <begin position="79"/>
        <end position="100"/>
    </location>
</feature>
<feature type="transmembrane region" description="Helical" evidence="2">
    <location>
        <begin position="191"/>
        <end position="211"/>
    </location>
</feature>
<feature type="transmembrane region" description="Helical" evidence="2">
    <location>
        <begin position="370"/>
        <end position="388"/>
    </location>
</feature>
<dbReference type="EC" id="2.3.1.-" evidence="4"/>
<keyword evidence="4" id="KW-0012">Acyltransferase</keyword>
<feature type="compositionally biased region" description="Low complexity" evidence="1">
    <location>
        <begin position="40"/>
        <end position="50"/>
    </location>
</feature>
<organism evidence="4 5">
    <name type="scientific">Streptomyces mooreae</name>
    <dbReference type="NCBI Taxonomy" id="3075523"/>
    <lineage>
        <taxon>Bacteria</taxon>
        <taxon>Bacillati</taxon>
        <taxon>Actinomycetota</taxon>
        <taxon>Actinomycetes</taxon>
        <taxon>Kitasatosporales</taxon>
        <taxon>Streptomycetaceae</taxon>
        <taxon>Streptomyces</taxon>
    </lineage>
</organism>
<gene>
    <name evidence="4" type="ORF">RM550_09405</name>
</gene>